<keyword evidence="4" id="KW-1185">Reference proteome</keyword>
<dbReference type="KEGG" id="hbs:IPV69_11880"/>
<sequence length="227" mass="24260">MLSSRTLLSRRTFVAAAAAMLAALPSLSHAADGKTKVACVGDSITFGAGVKDREKNAYPFVLAGLLGDKFEVKNFGVSGATMLKKGDKPYDKQKAYKDAIDFKPDIVVIKLGTNDSKPQNWDKHKADYAGDYKAMIEAFHAANANVKVYCCLPVPVVGKGNFGIRNEIVQPEMLPLIKQIATDTKSGLIDLYAPFAGKDALIPDKVHPNAEGAAIIAKTVHEAIAGK</sequence>
<dbReference type="Pfam" id="PF13472">
    <property type="entry name" value="Lipase_GDSL_2"/>
    <property type="match status" value="1"/>
</dbReference>
<feature type="signal peptide" evidence="1">
    <location>
        <begin position="1"/>
        <end position="30"/>
    </location>
</feature>
<feature type="chain" id="PRO_5033988735" evidence="1">
    <location>
        <begin position="31"/>
        <end position="227"/>
    </location>
</feature>
<evidence type="ECO:0000313" key="4">
    <source>
        <dbReference type="Proteomes" id="UP000593765"/>
    </source>
</evidence>
<gene>
    <name evidence="3" type="ORF">IPV69_11880</name>
</gene>
<dbReference type="RefSeq" id="WP_206295328.1">
    <property type="nucleotide sequence ID" value="NZ_CP063458.1"/>
</dbReference>
<feature type="domain" description="SGNH hydrolase-type esterase" evidence="2">
    <location>
        <begin position="39"/>
        <end position="214"/>
    </location>
</feature>
<dbReference type="PROSITE" id="PS51318">
    <property type="entry name" value="TAT"/>
    <property type="match status" value="1"/>
</dbReference>
<accession>A0A7M2X2Q7</accession>
<keyword evidence="1" id="KW-0732">Signal</keyword>
<dbReference type="InterPro" id="IPR006311">
    <property type="entry name" value="TAT_signal"/>
</dbReference>
<reference evidence="3 4" key="1">
    <citation type="submission" date="2020-10" db="EMBL/GenBank/DDBJ databases">
        <title>Wide distribution of Phycisphaera-like planctomycetes from WD2101 soil group in peatlands and genome analysis of the first cultivated representative.</title>
        <authorList>
            <person name="Dedysh S.N."/>
            <person name="Beletsky A.V."/>
            <person name="Ivanova A."/>
            <person name="Kulichevskaya I.S."/>
            <person name="Suzina N.E."/>
            <person name="Philippov D.A."/>
            <person name="Rakitin A.L."/>
            <person name="Mardanov A.V."/>
            <person name="Ravin N.V."/>
        </authorList>
    </citation>
    <scope>NUCLEOTIDE SEQUENCE [LARGE SCALE GENOMIC DNA]</scope>
    <source>
        <strain evidence="3 4">M1803</strain>
    </source>
</reference>
<dbReference type="InterPro" id="IPR051532">
    <property type="entry name" value="Ester_Hydrolysis_Enzymes"/>
</dbReference>
<name>A0A7M2X2Q7_9BACT</name>
<dbReference type="EMBL" id="CP063458">
    <property type="protein sequence ID" value="QOV92003.1"/>
    <property type="molecule type" value="Genomic_DNA"/>
</dbReference>
<dbReference type="GO" id="GO:0004622">
    <property type="term" value="F:phosphatidylcholine lysophospholipase activity"/>
    <property type="evidence" value="ECO:0007669"/>
    <property type="project" value="TreeGrafter"/>
</dbReference>
<dbReference type="AlphaFoldDB" id="A0A7M2X2Q7"/>
<evidence type="ECO:0000313" key="3">
    <source>
        <dbReference type="EMBL" id="QOV92003.1"/>
    </source>
</evidence>
<dbReference type="InterPro" id="IPR013830">
    <property type="entry name" value="SGNH_hydro"/>
</dbReference>
<dbReference type="Proteomes" id="UP000593765">
    <property type="component" value="Chromosome"/>
</dbReference>
<proteinExistence type="predicted"/>
<dbReference type="PANTHER" id="PTHR30383:SF5">
    <property type="entry name" value="SGNH HYDROLASE-TYPE ESTERASE DOMAIN-CONTAINING PROTEIN"/>
    <property type="match status" value="1"/>
</dbReference>
<organism evidence="3 4">
    <name type="scientific">Humisphaera borealis</name>
    <dbReference type="NCBI Taxonomy" id="2807512"/>
    <lineage>
        <taxon>Bacteria</taxon>
        <taxon>Pseudomonadati</taxon>
        <taxon>Planctomycetota</taxon>
        <taxon>Phycisphaerae</taxon>
        <taxon>Tepidisphaerales</taxon>
        <taxon>Tepidisphaeraceae</taxon>
        <taxon>Humisphaera</taxon>
    </lineage>
</organism>
<dbReference type="InterPro" id="IPR036514">
    <property type="entry name" value="SGNH_hydro_sf"/>
</dbReference>
<dbReference type="PANTHER" id="PTHR30383">
    <property type="entry name" value="THIOESTERASE 1/PROTEASE 1/LYSOPHOSPHOLIPASE L1"/>
    <property type="match status" value="1"/>
</dbReference>
<dbReference type="Gene3D" id="3.40.50.1110">
    <property type="entry name" value="SGNH hydrolase"/>
    <property type="match status" value="1"/>
</dbReference>
<protein>
    <submittedName>
        <fullName evidence="3">Sialate O-acetylesterase</fullName>
    </submittedName>
</protein>
<dbReference type="SUPFAM" id="SSF52266">
    <property type="entry name" value="SGNH hydrolase"/>
    <property type="match status" value="1"/>
</dbReference>
<evidence type="ECO:0000256" key="1">
    <source>
        <dbReference type="SAM" id="SignalP"/>
    </source>
</evidence>
<evidence type="ECO:0000259" key="2">
    <source>
        <dbReference type="Pfam" id="PF13472"/>
    </source>
</evidence>